<feature type="transmembrane region" description="Helical" evidence="2">
    <location>
        <begin position="216"/>
        <end position="232"/>
    </location>
</feature>
<evidence type="ECO:0000256" key="2">
    <source>
        <dbReference type="SAM" id="Phobius"/>
    </source>
</evidence>
<evidence type="ECO:0000313" key="4">
    <source>
        <dbReference type="RefSeq" id="XP_026293241.1"/>
    </source>
</evidence>
<keyword evidence="2" id="KW-0812">Transmembrane</keyword>
<evidence type="ECO:0000256" key="1">
    <source>
        <dbReference type="SAM" id="MobiDB-lite"/>
    </source>
</evidence>
<feature type="region of interest" description="Disordered" evidence="1">
    <location>
        <begin position="13"/>
        <end position="51"/>
    </location>
</feature>
<name>A0A6J1TRB2_FRAOC</name>
<dbReference type="AlphaFoldDB" id="A0A6J1TRB2"/>
<keyword evidence="3" id="KW-1185">Reference proteome</keyword>
<gene>
    <name evidence="4" type="primary">LOC113217516</name>
</gene>
<protein>
    <submittedName>
        <fullName evidence="4">Uncharacterized protein LOC113217516</fullName>
    </submittedName>
</protein>
<feature type="compositionally biased region" description="Basic and acidic residues" evidence="1">
    <location>
        <begin position="25"/>
        <end position="35"/>
    </location>
</feature>
<sequence length="291" mass="32088">MGKKLQFVRRLFRRGRSADTGGGHAGRDNDDRDSADTWTTSGTSTSLSPSSIGAGETFGNIALKNSSGVYLGSSTHTHFHGPVTQVVARSRLPPVVQGRAHDQQALLPPAATQDQQHLHDAQRPGQQPELHATVALDLWNELCCVSTAVEVIILLFSIMFVVTMHVTLGPSSSEEEYTATTTATAVWTPNAPNEDYNSTATQSAIPSSHPRSDSDLSLNCLFLLLICFYLWGQNTGNQYFLTISGTEYRALQHAEYMGHNGFHRRGGQPRNNQIANNRNRRPAFQNYDWQY</sequence>
<accession>A0A6J1TRB2</accession>
<feature type="compositionally biased region" description="Low complexity" evidence="1">
    <location>
        <begin position="36"/>
        <end position="51"/>
    </location>
</feature>
<keyword evidence="2" id="KW-1133">Transmembrane helix</keyword>
<dbReference type="GeneID" id="113217516"/>
<evidence type="ECO:0000313" key="3">
    <source>
        <dbReference type="Proteomes" id="UP000504606"/>
    </source>
</evidence>
<proteinExistence type="predicted"/>
<organism evidence="3 4">
    <name type="scientific">Frankliniella occidentalis</name>
    <name type="common">Western flower thrips</name>
    <name type="synonym">Euthrips occidentalis</name>
    <dbReference type="NCBI Taxonomy" id="133901"/>
    <lineage>
        <taxon>Eukaryota</taxon>
        <taxon>Metazoa</taxon>
        <taxon>Ecdysozoa</taxon>
        <taxon>Arthropoda</taxon>
        <taxon>Hexapoda</taxon>
        <taxon>Insecta</taxon>
        <taxon>Pterygota</taxon>
        <taxon>Neoptera</taxon>
        <taxon>Paraneoptera</taxon>
        <taxon>Thysanoptera</taxon>
        <taxon>Terebrantia</taxon>
        <taxon>Thripoidea</taxon>
        <taxon>Thripidae</taxon>
        <taxon>Frankliniella</taxon>
    </lineage>
</organism>
<dbReference type="Proteomes" id="UP000504606">
    <property type="component" value="Unplaced"/>
</dbReference>
<keyword evidence="2" id="KW-0472">Membrane</keyword>
<dbReference type="KEGG" id="foc:113217516"/>
<dbReference type="RefSeq" id="XP_026293241.1">
    <property type="nucleotide sequence ID" value="XM_026437456.2"/>
</dbReference>
<reference evidence="4" key="1">
    <citation type="submission" date="2025-08" db="UniProtKB">
        <authorList>
            <consortium name="RefSeq"/>
        </authorList>
    </citation>
    <scope>IDENTIFICATION</scope>
    <source>
        <tissue evidence="4">Whole organism</tissue>
    </source>
</reference>
<feature type="transmembrane region" description="Helical" evidence="2">
    <location>
        <begin position="148"/>
        <end position="168"/>
    </location>
</feature>